<dbReference type="Proteomes" id="UP001283361">
    <property type="component" value="Unassembled WGS sequence"/>
</dbReference>
<feature type="compositionally biased region" description="Low complexity" evidence="1">
    <location>
        <begin position="275"/>
        <end position="332"/>
    </location>
</feature>
<reference evidence="2" key="1">
    <citation type="journal article" date="2023" name="G3 (Bethesda)">
        <title>A reference genome for the long-term kleptoplast-retaining sea slug Elysia crispata morphotype clarki.</title>
        <authorList>
            <person name="Eastman K.E."/>
            <person name="Pendleton A.L."/>
            <person name="Shaikh M.A."/>
            <person name="Suttiyut T."/>
            <person name="Ogas R."/>
            <person name="Tomko P."/>
            <person name="Gavelis G."/>
            <person name="Widhalm J.R."/>
            <person name="Wisecaver J.H."/>
        </authorList>
    </citation>
    <scope>NUCLEOTIDE SEQUENCE</scope>
    <source>
        <strain evidence="2">ECLA1</strain>
    </source>
</reference>
<dbReference type="AlphaFoldDB" id="A0AAE0ZES6"/>
<dbReference type="EMBL" id="JAWDGP010004135">
    <property type="protein sequence ID" value="KAK3767586.1"/>
    <property type="molecule type" value="Genomic_DNA"/>
</dbReference>
<feature type="region of interest" description="Disordered" evidence="1">
    <location>
        <begin position="256"/>
        <end position="422"/>
    </location>
</feature>
<comment type="caution">
    <text evidence="2">The sequence shown here is derived from an EMBL/GenBank/DDBJ whole genome shotgun (WGS) entry which is preliminary data.</text>
</comment>
<evidence type="ECO:0000313" key="3">
    <source>
        <dbReference type="Proteomes" id="UP001283361"/>
    </source>
</evidence>
<sequence length="603" mass="66039">MHDPKMSTMTAHAQQDLRSHAPLVGSGGLSDNLATFGCSPSVAPYRHHPLLQPVPISLHPYLPMHHHHHHYFFQGKTGILGERSDRVPPLSPPVADTVPSTLPIPSTVSSFALASSTLDTRSDLPFHRVYDSSSTGNIGGSLFLQQHYNRLPAHLRARDEERHLALPPNVLPMEGSDDTSRWAHLYDLELAAAHYYQRIGASDHRLVPPSHMGLFQKDGPGYGVLSPILARAYPLGREYLRLPDRALVSEMLPSAAKSLPHPDRSPCGVSDLPVSKTSPSQLSSSTLKLSIPSSISPPSLSSSSSSPTSPLSKRAGALTLSCTPCSSGTTSSQVSLPSPYPSTLSKSYPMVTSPPISPKSQPKQLNSWTSRSPELLRRSPQSQSTNHSRHNHPNNDDKQMGPTYHPDQHRPSLGLTPSDVHVSTISAGGSTRKHFSDLDPFCNSPKRPALISSLSMPAAAPRIEEKRPSSSNCSPMLSEDRALQGFTGCKENSSPINFKMERTQDDKEFQSVHALPTDPLLMSSRNISLPRSSVSPQELSPMESLQRSLHGHLLMSTQVKTERCEPWPLSGSIVTGIPPARYTNRYSMFRYGKRKHDYNFFLN</sequence>
<evidence type="ECO:0000256" key="1">
    <source>
        <dbReference type="SAM" id="MobiDB-lite"/>
    </source>
</evidence>
<gene>
    <name evidence="2" type="ORF">RRG08_003847</name>
</gene>
<name>A0AAE0ZES6_9GAST</name>
<organism evidence="2 3">
    <name type="scientific">Elysia crispata</name>
    <name type="common">lettuce slug</name>
    <dbReference type="NCBI Taxonomy" id="231223"/>
    <lineage>
        <taxon>Eukaryota</taxon>
        <taxon>Metazoa</taxon>
        <taxon>Spiralia</taxon>
        <taxon>Lophotrochozoa</taxon>
        <taxon>Mollusca</taxon>
        <taxon>Gastropoda</taxon>
        <taxon>Heterobranchia</taxon>
        <taxon>Euthyneura</taxon>
        <taxon>Panpulmonata</taxon>
        <taxon>Sacoglossa</taxon>
        <taxon>Placobranchoidea</taxon>
        <taxon>Plakobranchidae</taxon>
        <taxon>Elysia</taxon>
    </lineage>
</organism>
<accession>A0AAE0ZES6</accession>
<proteinExistence type="predicted"/>
<evidence type="ECO:0000313" key="2">
    <source>
        <dbReference type="EMBL" id="KAK3767586.1"/>
    </source>
</evidence>
<protein>
    <submittedName>
        <fullName evidence="2">Uncharacterized protein</fullName>
    </submittedName>
</protein>
<keyword evidence="3" id="KW-1185">Reference proteome</keyword>
<feature type="compositionally biased region" description="Polar residues" evidence="1">
    <location>
        <begin position="333"/>
        <end position="346"/>
    </location>
</feature>